<keyword evidence="6" id="KW-0732">Signal</keyword>
<sequence>MSLRLILPLIASILLLLINSNFSIHSYLSFETKTQHKKNSSRYDYAAIDSRGKILDNSRDIYGAKGILIKDKDKYLLVPCQKVEKWVDISLSEDILIDEVMFLQGEIYSSPFKEIEIWYSFHYPTDNWEFLSTIILKPDSLPQKFHVNTVWVRYLKIIMKSYYGNEYYCTLSQFSVFGTTLLQNLNEDYIAQSQEIKERLSKIPELIIEDEDFDYNENYTYRISDEKCIGFDENTGFRENQDVCVEFYYESQTCTDKKSTEVAVVKKNANEKTNVFTEIIRHIAQTELRIEMINRYIAYFTEAIKRNNTILKELRQKSDFNDLKTRKVSLQIAELKKNIDKLWLQNLEISKEFVETKQQLFFLQYLLALVIFLLIAVLILFSMHLKHIKEKIECKKVVPEKMGNFRKVKRAGTFAPQKWEEKNDILNSTWPFKKNKEI</sequence>
<reference evidence="8 9" key="1">
    <citation type="submission" date="2016-11" db="EMBL/GenBank/DDBJ databases">
        <title>The macronuclear genome of Stentor coeruleus: a giant cell with tiny introns.</title>
        <authorList>
            <person name="Slabodnick M."/>
            <person name="Ruby J.G."/>
            <person name="Reiff S.B."/>
            <person name="Swart E.C."/>
            <person name="Gosai S."/>
            <person name="Prabakaran S."/>
            <person name="Witkowska E."/>
            <person name="Larue G.E."/>
            <person name="Fisher S."/>
            <person name="Freeman R.M."/>
            <person name="Gunawardena J."/>
            <person name="Chu W."/>
            <person name="Stover N.A."/>
            <person name="Gregory B.D."/>
            <person name="Nowacki M."/>
            <person name="Derisi J."/>
            <person name="Roy S.W."/>
            <person name="Marshall W.F."/>
            <person name="Sood P."/>
        </authorList>
    </citation>
    <scope>NUCLEOTIDE SEQUENCE [LARGE SCALE GENOMIC DNA]</scope>
    <source>
        <strain evidence="8">WM001</strain>
    </source>
</reference>
<dbReference type="InterPro" id="IPR012919">
    <property type="entry name" value="SUN_dom"/>
</dbReference>
<dbReference type="Gene3D" id="2.60.120.260">
    <property type="entry name" value="Galactose-binding domain-like"/>
    <property type="match status" value="1"/>
</dbReference>
<feature type="transmembrane region" description="Helical" evidence="5">
    <location>
        <begin position="360"/>
        <end position="381"/>
    </location>
</feature>
<evidence type="ECO:0000256" key="6">
    <source>
        <dbReference type="SAM" id="SignalP"/>
    </source>
</evidence>
<comment type="subcellular location">
    <subcellularLocation>
        <location evidence="1">Endomembrane system</location>
    </subcellularLocation>
</comment>
<evidence type="ECO:0000256" key="3">
    <source>
        <dbReference type="ARBA" id="ARBA00022989"/>
    </source>
</evidence>
<dbReference type="SUPFAM" id="SSF49785">
    <property type="entry name" value="Galactose-binding domain-like"/>
    <property type="match status" value="1"/>
</dbReference>
<evidence type="ECO:0000256" key="2">
    <source>
        <dbReference type="ARBA" id="ARBA00022692"/>
    </source>
</evidence>
<dbReference type="OrthoDB" id="266334at2759"/>
<dbReference type="EMBL" id="MPUH01000876">
    <property type="protein sequence ID" value="OMJ72754.1"/>
    <property type="molecule type" value="Genomic_DNA"/>
</dbReference>
<dbReference type="GO" id="GO:0012505">
    <property type="term" value="C:endomembrane system"/>
    <property type="evidence" value="ECO:0007669"/>
    <property type="project" value="UniProtKB-SubCell"/>
</dbReference>
<dbReference type="GO" id="GO:0016020">
    <property type="term" value="C:membrane"/>
    <property type="evidence" value="ECO:0007669"/>
    <property type="project" value="InterPro"/>
</dbReference>
<feature type="domain" description="SUN" evidence="7">
    <location>
        <begin position="20"/>
        <end position="181"/>
    </location>
</feature>
<proteinExistence type="predicted"/>
<evidence type="ECO:0000313" key="9">
    <source>
        <dbReference type="Proteomes" id="UP000187209"/>
    </source>
</evidence>
<dbReference type="InterPro" id="IPR008979">
    <property type="entry name" value="Galactose-bd-like_sf"/>
</dbReference>
<evidence type="ECO:0000313" key="8">
    <source>
        <dbReference type="EMBL" id="OMJ72754.1"/>
    </source>
</evidence>
<feature type="signal peptide" evidence="6">
    <location>
        <begin position="1"/>
        <end position="23"/>
    </location>
</feature>
<gene>
    <name evidence="8" type="ORF">SteCoe_28735</name>
</gene>
<evidence type="ECO:0000259" key="7">
    <source>
        <dbReference type="PROSITE" id="PS51469"/>
    </source>
</evidence>
<keyword evidence="9" id="KW-1185">Reference proteome</keyword>
<comment type="caution">
    <text evidence="8">The sequence shown here is derived from an EMBL/GenBank/DDBJ whole genome shotgun (WGS) entry which is preliminary data.</text>
</comment>
<keyword evidence="3 5" id="KW-1133">Transmembrane helix</keyword>
<dbReference type="PANTHER" id="PTHR12953:SF0">
    <property type="entry name" value="SUN DOMAIN-CONTAINING OSSIFICATION FACTOR"/>
    <property type="match status" value="1"/>
</dbReference>
<dbReference type="AlphaFoldDB" id="A0A1R2B7H8"/>
<dbReference type="GO" id="GO:0005737">
    <property type="term" value="C:cytoplasm"/>
    <property type="evidence" value="ECO:0007669"/>
    <property type="project" value="TreeGrafter"/>
</dbReference>
<evidence type="ECO:0000256" key="4">
    <source>
        <dbReference type="ARBA" id="ARBA00023136"/>
    </source>
</evidence>
<dbReference type="PANTHER" id="PTHR12953">
    <property type="entry name" value="MEMBRANE PROTEIN CH1 RELATED"/>
    <property type="match status" value="1"/>
</dbReference>
<evidence type="ECO:0000256" key="1">
    <source>
        <dbReference type="ARBA" id="ARBA00004308"/>
    </source>
</evidence>
<dbReference type="InterPro" id="IPR045120">
    <property type="entry name" value="Suco/Slp1-like"/>
</dbReference>
<organism evidence="8 9">
    <name type="scientific">Stentor coeruleus</name>
    <dbReference type="NCBI Taxonomy" id="5963"/>
    <lineage>
        <taxon>Eukaryota</taxon>
        <taxon>Sar</taxon>
        <taxon>Alveolata</taxon>
        <taxon>Ciliophora</taxon>
        <taxon>Postciliodesmatophora</taxon>
        <taxon>Heterotrichea</taxon>
        <taxon>Heterotrichida</taxon>
        <taxon>Stentoridae</taxon>
        <taxon>Stentor</taxon>
    </lineage>
</organism>
<name>A0A1R2B7H8_9CILI</name>
<keyword evidence="2 5" id="KW-0812">Transmembrane</keyword>
<evidence type="ECO:0000256" key="5">
    <source>
        <dbReference type="SAM" id="Phobius"/>
    </source>
</evidence>
<dbReference type="Proteomes" id="UP000187209">
    <property type="component" value="Unassembled WGS sequence"/>
</dbReference>
<keyword evidence="4 5" id="KW-0472">Membrane</keyword>
<accession>A0A1R2B7H8</accession>
<dbReference type="PROSITE" id="PS51469">
    <property type="entry name" value="SUN"/>
    <property type="match status" value="1"/>
</dbReference>
<protein>
    <recommendedName>
        <fullName evidence="7">SUN domain-containing protein</fullName>
    </recommendedName>
</protein>
<dbReference type="Pfam" id="PF07738">
    <property type="entry name" value="Sad1_UNC"/>
    <property type="match status" value="1"/>
</dbReference>
<feature type="chain" id="PRO_5013385801" description="SUN domain-containing protein" evidence="6">
    <location>
        <begin position="24"/>
        <end position="438"/>
    </location>
</feature>
<dbReference type="GO" id="GO:0034975">
    <property type="term" value="P:protein folding in endoplasmic reticulum"/>
    <property type="evidence" value="ECO:0007669"/>
    <property type="project" value="TreeGrafter"/>
</dbReference>